<keyword evidence="2" id="KW-0732">Signal</keyword>
<sequence length="97" mass="11158">MTTTTSTRLWLITGALLSVAAAAPVSAQPGLQTEADRIQAETRRVEQEREQRFQQQQAERRIEADRQDQRRQQELRLQERTPPSSRPTPLIPQNPKN</sequence>
<evidence type="ECO:0000313" key="4">
    <source>
        <dbReference type="Proteomes" id="UP000317496"/>
    </source>
</evidence>
<evidence type="ECO:0000313" key="3">
    <source>
        <dbReference type="EMBL" id="QDO97672.1"/>
    </source>
</evidence>
<reference evidence="3 4" key="1">
    <citation type="submission" date="2019-07" db="EMBL/GenBank/DDBJ databases">
        <title>Genome sequencing for Ferrovibrio sp. K5.</title>
        <authorList>
            <person name="Park S.-J."/>
        </authorList>
    </citation>
    <scope>NUCLEOTIDE SEQUENCE [LARGE SCALE GENOMIC DNA]</scope>
    <source>
        <strain evidence="3 4">K5</strain>
    </source>
</reference>
<dbReference type="EMBL" id="CP041636">
    <property type="protein sequence ID" value="QDO97672.1"/>
    <property type="molecule type" value="Genomic_DNA"/>
</dbReference>
<feature type="compositionally biased region" description="Basic and acidic residues" evidence="1">
    <location>
        <begin position="39"/>
        <end position="79"/>
    </location>
</feature>
<dbReference type="KEGG" id="fer:FNB15_10495"/>
<organism evidence="3 4">
    <name type="scientific">Ferrovibrio terrae</name>
    <dbReference type="NCBI Taxonomy" id="2594003"/>
    <lineage>
        <taxon>Bacteria</taxon>
        <taxon>Pseudomonadati</taxon>
        <taxon>Pseudomonadota</taxon>
        <taxon>Alphaproteobacteria</taxon>
        <taxon>Rhodospirillales</taxon>
        <taxon>Rhodospirillaceae</taxon>
        <taxon>Ferrovibrio</taxon>
    </lineage>
</organism>
<accession>A0A516H1M5</accession>
<proteinExistence type="predicted"/>
<name>A0A516H1M5_9PROT</name>
<evidence type="ECO:0000256" key="1">
    <source>
        <dbReference type="SAM" id="MobiDB-lite"/>
    </source>
</evidence>
<dbReference type="RefSeq" id="WP_144068653.1">
    <property type="nucleotide sequence ID" value="NZ_CP041636.1"/>
</dbReference>
<evidence type="ECO:0000256" key="2">
    <source>
        <dbReference type="SAM" id="SignalP"/>
    </source>
</evidence>
<protein>
    <submittedName>
        <fullName evidence="3">Uncharacterized protein</fullName>
    </submittedName>
</protein>
<feature type="region of interest" description="Disordered" evidence="1">
    <location>
        <begin position="39"/>
        <end position="97"/>
    </location>
</feature>
<feature type="compositionally biased region" description="Pro residues" evidence="1">
    <location>
        <begin position="84"/>
        <end position="97"/>
    </location>
</feature>
<feature type="signal peptide" evidence="2">
    <location>
        <begin position="1"/>
        <end position="27"/>
    </location>
</feature>
<dbReference type="Proteomes" id="UP000317496">
    <property type="component" value="Chromosome"/>
</dbReference>
<dbReference type="AlphaFoldDB" id="A0A516H1M5"/>
<gene>
    <name evidence="3" type="ORF">FNB15_10495</name>
</gene>
<feature type="chain" id="PRO_5022004872" evidence="2">
    <location>
        <begin position="28"/>
        <end position="97"/>
    </location>
</feature>
<keyword evidence="4" id="KW-1185">Reference proteome</keyword>